<evidence type="ECO:0000313" key="11">
    <source>
        <dbReference type="EMBL" id="THH35430.1"/>
    </source>
</evidence>
<evidence type="ECO:0000256" key="3">
    <source>
        <dbReference type="ARBA" id="ARBA00022475"/>
    </source>
</evidence>
<gene>
    <name evidence="11" type="ORF">E4Z66_16605</name>
</gene>
<dbReference type="GO" id="GO:0000271">
    <property type="term" value="P:polysaccharide biosynthetic process"/>
    <property type="evidence" value="ECO:0007669"/>
    <property type="project" value="UniProtKB-KW"/>
</dbReference>
<dbReference type="GO" id="GO:0016780">
    <property type="term" value="F:phosphotransferase activity, for other substituted phosphate groups"/>
    <property type="evidence" value="ECO:0007669"/>
    <property type="project" value="TreeGrafter"/>
</dbReference>
<protein>
    <submittedName>
        <fullName evidence="11">Sugar transferase</fullName>
    </submittedName>
</protein>
<dbReference type="GO" id="GO:0005886">
    <property type="term" value="C:plasma membrane"/>
    <property type="evidence" value="ECO:0007669"/>
    <property type="project" value="UniProtKB-SubCell"/>
</dbReference>
<dbReference type="RefSeq" id="WP_136464195.1">
    <property type="nucleotide sequence ID" value="NZ_SRKY01000004.1"/>
</dbReference>
<dbReference type="EMBL" id="SRKY01000004">
    <property type="protein sequence ID" value="THH35430.1"/>
    <property type="molecule type" value="Genomic_DNA"/>
</dbReference>
<organism evidence="11 12">
    <name type="scientific">Aliishimia ponticola</name>
    <dbReference type="NCBI Taxonomy" id="2499833"/>
    <lineage>
        <taxon>Bacteria</taxon>
        <taxon>Pseudomonadati</taxon>
        <taxon>Pseudomonadota</taxon>
        <taxon>Alphaproteobacteria</taxon>
        <taxon>Rhodobacterales</taxon>
        <taxon>Paracoccaceae</taxon>
        <taxon>Aliishimia</taxon>
    </lineage>
</organism>
<sequence length="209" mass="23584">MAGQDAPFYLRHGKRLFDITASLLILPLILPLIAIIGFIVRLDGGPGFFGHARVGQDGHRFRCWKIRTMVPNAEAVLKAHLANNPAAAAEWARDHKLSNDPRVTRLGNFLRKSSLDELPQIWNVLRGEMSLVGPRPIVTAEIAKYGPYKHGYLAMKPGVTGLWQVSGRNDVTYQERVLLDMDYLAQRSFWMDMRVLFLTVTVLFAWTGK</sequence>
<feature type="transmembrane region" description="Helical" evidence="9">
    <location>
        <begin position="20"/>
        <end position="40"/>
    </location>
</feature>
<evidence type="ECO:0000256" key="6">
    <source>
        <dbReference type="ARBA" id="ARBA00022989"/>
    </source>
</evidence>
<keyword evidence="12" id="KW-1185">Reference proteome</keyword>
<accession>A0A4S4NH69</accession>
<keyword evidence="6 9" id="KW-1133">Transmembrane helix</keyword>
<keyword evidence="4 11" id="KW-0808">Transferase</keyword>
<feature type="domain" description="Bacterial sugar transferase" evidence="10">
    <location>
        <begin position="14"/>
        <end position="204"/>
    </location>
</feature>
<evidence type="ECO:0000256" key="1">
    <source>
        <dbReference type="ARBA" id="ARBA00004236"/>
    </source>
</evidence>
<evidence type="ECO:0000256" key="9">
    <source>
        <dbReference type="SAM" id="Phobius"/>
    </source>
</evidence>
<keyword evidence="5 9" id="KW-0812">Transmembrane</keyword>
<reference evidence="11 12" key="1">
    <citation type="submission" date="2019-04" db="EMBL/GenBank/DDBJ databases">
        <title>Shimia ponticola sp. nov., isolated from seawater.</title>
        <authorList>
            <person name="Kim Y.-O."/>
            <person name="Yoon J.-H."/>
        </authorList>
    </citation>
    <scope>NUCLEOTIDE SEQUENCE [LARGE SCALE GENOMIC DNA]</scope>
    <source>
        <strain evidence="11 12">MYP11</strain>
    </source>
</reference>
<dbReference type="PANTHER" id="PTHR30576:SF4">
    <property type="entry name" value="UNDECAPRENYL-PHOSPHATE GALACTOSE PHOSPHOTRANSFERASE"/>
    <property type="match status" value="1"/>
</dbReference>
<keyword evidence="7 9" id="KW-0472">Membrane</keyword>
<evidence type="ECO:0000256" key="8">
    <source>
        <dbReference type="ARBA" id="ARBA00023169"/>
    </source>
</evidence>
<dbReference type="Proteomes" id="UP000306602">
    <property type="component" value="Unassembled WGS sequence"/>
</dbReference>
<evidence type="ECO:0000259" key="10">
    <source>
        <dbReference type="Pfam" id="PF02397"/>
    </source>
</evidence>
<evidence type="ECO:0000256" key="7">
    <source>
        <dbReference type="ARBA" id="ARBA00023136"/>
    </source>
</evidence>
<comment type="similarity">
    <text evidence="2">Belongs to the bacterial sugar transferase family.</text>
</comment>
<comment type="subcellular location">
    <subcellularLocation>
        <location evidence="1">Cell membrane</location>
    </subcellularLocation>
</comment>
<name>A0A4S4NH69_9RHOB</name>
<evidence type="ECO:0000256" key="2">
    <source>
        <dbReference type="ARBA" id="ARBA00006464"/>
    </source>
</evidence>
<proteinExistence type="inferred from homology"/>
<dbReference type="PANTHER" id="PTHR30576">
    <property type="entry name" value="COLANIC BIOSYNTHESIS UDP-GLUCOSE LIPID CARRIER TRANSFERASE"/>
    <property type="match status" value="1"/>
</dbReference>
<dbReference type="OrthoDB" id="9808602at2"/>
<dbReference type="AlphaFoldDB" id="A0A4S4NH69"/>
<comment type="caution">
    <text evidence="11">The sequence shown here is derived from an EMBL/GenBank/DDBJ whole genome shotgun (WGS) entry which is preliminary data.</text>
</comment>
<evidence type="ECO:0000313" key="12">
    <source>
        <dbReference type="Proteomes" id="UP000306602"/>
    </source>
</evidence>
<dbReference type="InterPro" id="IPR003362">
    <property type="entry name" value="Bact_transf"/>
</dbReference>
<keyword evidence="8" id="KW-0270">Exopolysaccharide synthesis</keyword>
<keyword evidence="3" id="KW-1003">Cell membrane</keyword>
<evidence type="ECO:0000256" key="5">
    <source>
        <dbReference type="ARBA" id="ARBA00022692"/>
    </source>
</evidence>
<evidence type="ECO:0000256" key="4">
    <source>
        <dbReference type="ARBA" id="ARBA00022679"/>
    </source>
</evidence>
<dbReference type="Pfam" id="PF02397">
    <property type="entry name" value="Bac_transf"/>
    <property type="match status" value="1"/>
</dbReference>